<keyword evidence="2" id="KW-1185">Reference proteome</keyword>
<evidence type="ECO:0000313" key="1">
    <source>
        <dbReference type="EMBL" id="KGM57486.1"/>
    </source>
</evidence>
<dbReference type="Proteomes" id="UP000029989">
    <property type="component" value="Unassembled WGS sequence"/>
</dbReference>
<comment type="caution">
    <text evidence="1">The sequence shown here is derived from an EMBL/GenBank/DDBJ whole genome shotgun (WGS) entry which is preliminary data.</text>
</comment>
<organism evidence="1 2">
    <name type="scientific">Lysobacter arseniciresistens ZS79</name>
    <dbReference type="NCBI Taxonomy" id="913325"/>
    <lineage>
        <taxon>Bacteria</taxon>
        <taxon>Pseudomonadati</taxon>
        <taxon>Pseudomonadota</taxon>
        <taxon>Gammaproteobacteria</taxon>
        <taxon>Lysobacterales</taxon>
        <taxon>Lysobacteraceae</taxon>
        <taxon>Novilysobacter</taxon>
    </lineage>
</organism>
<accession>A0A0A0F2W7</accession>
<name>A0A0A0F2W7_9GAMM</name>
<dbReference type="AlphaFoldDB" id="A0A0A0F2W7"/>
<protein>
    <submittedName>
        <fullName evidence="1">Uncharacterized protein</fullName>
    </submittedName>
</protein>
<gene>
    <name evidence="1" type="ORF">N799_05320</name>
</gene>
<evidence type="ECO:0000313" key="2">
    <source>
        <dbReference type="Proteomes" id="UP000029989"/>
    </source>
</evidence>
<sequence>MATYTLKFEHSLQECAFVEVEADSMDQAIEKARDMDTQEMDLEWESDGYYNTDDRLYSVESDEGYVNVDLGDLVNTLTWMEVDLRDQWKGSAAGEAA</sequence>
<reference evidence="1 2" key="1">
    <citation type="journal article" date="2015" name="Stand. Genomic Sci.">
        <title>Genomic information of the arsenic-resistant bacterium Lysobacter arseniciresistens type strain ZS79(T) and comparison of Lysobacter draft genomes.</title>
        <authorList>
            <person name="Liu L."/>
            <person name="Zhang S."/>
            <person name="Luo M."/>
            <person name="Wang G."/>
        </authorList>
    </citation>
    <scope>NUCLEOTIDE SEQUENCE [LARGE SCALE GENOMIC DNA]</scope>
    <source>
        <strain evidence="1 2">ZS79</strain>
    </source>
</reference>
<dbReference type="RefSeq" id="WP_036206907.1">
    <property type="nucleotide sequence ID" value="NZ_AVPT01000002.1"/>
</dbReference>
<dbReference type="EMBL" id="AVPT01000002">
    <property type="protein sequence ID" value="KGM57486.1"/>
    <property type="molecule type" value="Genomic_DNA"/>
</dbReference>
<proteinExistence type="predicted"/>